<feature type="binding site" evidence="6">
    <location>
        <position position="192"/>
    </location>
    <ligand>
        <name>S-adenosyl-L-methionine</name>
        <dbReference type="ChEBI" id="CHEBI:59789"/>
    </ligand>
</feature>
<organism evidence="7 8">
    <name type="scientific">Marinospirillum alkalitolerans</name>
    <dbReference type="NCBI Taxonomy" id="3123374"/>
    <lineage>
        <taxon>Bacteria</taxon>
        <taxon>Pseudomonadati</taxon>
        <taxon>Pseudomonadota</taxon>
        <taxon>Gammaproteobacteria</taxon>
        <taxon>Oceanospirillales</taxon>
        <taxon>Oceanospirillaceae</taxon>
        <taxon>Marinospirillum</taxon>
    </lineage>
</organism>
<evidence type="ECO:0000256" key="6">
    <source>
        <dbReference type="HAMAP-Rule" id="MF_00735"/>
    </source>
</evidence>
<evidence type="ECO:0000313" key="7">
    <source>
        <dbReference type="EMBL" id="MFK7161319.1"/>
    </source>
</evidence>
<keyword evidence="7" id="KW-0689">Ribosomal protein</keyword>
<comment type="subcellular location">
    <subcellularLocation>
        <location evidence="6">Cytoplasm</location>
    </subcellularLocation>
</comment>
<keyword evidence="2 6" id="KW-0963">Cytoplasm</keyword>
<keyword evidence="4 6" id="KW-0808">Transferase</keyword>
<feature type="binding site" evidence="6">
    <location>
        <position position="234"/>
    </location>
    <ligand>
        <name>S-adenosyl-L-methionine</name>
        <dbReference type="ChEBI" id="CHEBI:59789"/>
    </ligand>
</feature>
<dbReference type="InterPro" id="IPR029063">
    <property type="entry name" value="SAM-dependent_MTases_sf"/>
</dbReference>
<dbReference type="Gene3D" id="3.40.50.150">
    <property type="entry name" value="Vaccinia Virus protein VP39"/>
    <property type="match status" value="1"/>
</dbReference>
<gene>
    <name evidence="6 7" type="primary">prmA</name>
    <name evidence="7" type="ORF">V6U78_09750</name>
</gene>
<feature type="binding site" evidence="6">
    <location>
        <position position="170"/>
    </location>
    <ligand>
        <name>S-adenosyl-L-methionine</name>
        <dbReference type="ChEBI" id="CHEBI:59789"/>
    </ligand>
</feature>
<dbReference type="HAMAP" id="MF_00735">
    <property type="entry name" value="Methyltr_PrmA"/>
    <property type="match status" value="1"/>
</dbReference>
<keyword evidence="3 6" id="KW-0489">Methyltransferase</keyword>
<reference evidence="7 8" key="1">
    <citation type="submission" date="2024-02" db="EMBL/GenBank/DDBJ databases">
        <title>Marinospirillum sp. MEB 164 isolated from Lonar lake sediment.</title>
        <authorList>
            <person name="Joshi A."/>
            <person name="Thite S."/>
        </authorList>
    </citation>
    <scope>NUCLEOTIDE SEQUENCE [LARGE SCALE GENOMIC DNA]</scope>
    <source>
        <strain evidence="7 8">MEB164</strain>
    </source>
</reference>
<comment type="function">
    <text evidence="6">Methylates ribosomal protein L11.</text>
</comment>
<name>A0ABW8PZJ6_9GAMM</name>
<evidence type="ECO:0000256" key="4">
    <source>
        <dbReference type="ARBA" id="ARBA00022679"/>
    </source>
</evidence>
<protein>
    <recommendedName>
        <fullName evidence="6">Ribosomal protein L11 methyltransferase</fullName>
        <shortName evidence="6">L11 Mtase</shortName>
        <ecNumber evidence="6">2.1.1.-</ecNumber>
    </recommendedName>
</protein>
<sequence>MSWLQIKTLIHPEQAEALETWLLEAGACAITLTDAEDNPVFEPIRGTTPLWQLTQLTGLYDGTMDIDRLQQALAADWAERFADQPQPQLHVEILEDKDWIREWMDSFHPLQMGSRLWVVPSWRTAPQPEAVNLILDPGLAFGTGTHPTTALCLQWLDGLDLRNKSLLDFGCGSGILGIAGLLLGADQAWGIDIDPQALQASHSNAERNQIDLTRFPVYFPEQAPQVTCDVLVANILAGPLIDLAPLLAKQVKNGGLMALSGILAHQAEAVSQAYQPWFDLDPIQERDGWIRITGTRRAEQDS</sequence>
<dbReference type="InterPro" id="IPR050078">
    <property type="entry name" value="Ribosomal_L11_MeTrfase_PrmA"/>
</dbReference>
<dbReference type="Proteomes" id="UP001621714">
    <property type="component" value="Unassembled WGS sequence"/>
</dbReference>
<evidence type="ECO:0000256" key="2">
    <source>
        <dbReference type="ARBA" id="ARBA00022490"/>
    </source>
</evidence>
<dbReference type="PIRSF" id="PIRSF000401">
    <property type="entry name" value="RPL11_MTase"/>
    <property type="match status" value="1"/>
</dbReference>
<dbReference type="EC" id="2.1.1.-" evidence="6"/>
<dbReference type="GO" id="GO:0005840">
    <property type="term" value="C:ribosome"/>
    <property type="evidence" value="ECO:0007669"/>
    <property type="project" value="UniProtKB-KW"/>
</dbReference>
<feature type="binding site" evidence="6">
    <location>
        <position position="149"/>
    </location>
    <ligand>
        <name>S-adenosyl-L-methionine</name>
        <dbReference type="ChEBI" id="CHEBI:59789"/>
    </ligand>
</feature>
<proteinExistence type="inferred from homology"/>
<evidence type="ECO:0000256" key="3">
    <source>
        <dbReference type="ARBA" id="ARBA00022603"/>
    </source>
</evidence>
<dbReference type="GO" id="GO:0032259">
    <property type="term" value="P:methylation"/>
    <property type="evidence" value="ECO:0007669"/>
    <property type="project" value="UniProtKB-KW"/>
</dbReference>
<dbReference type="GO" id="GO:0008168">
    <property type="term" value="F:methyltransferase activity"/>
    <property type="evidence" value="ECO:0007669"/>
    <property type="project" value="UniProtKB-KW"/>
</dbReference>
<evidence type="ECO:0000256" key="5">
    <source>
        <dbReference type="ARBA" id="ARBA00022691"/>
    </source>
</evidence>
<dbReference type="PANTHER" id="PTHR43648:SF1">
    <property type="entry name" value="ELECTRON TRANSFER FLAVOPROTEIN BETA SUBUNIT LYSINE METHYLTRANSFERASE"/>
    <property type="match status" value="1"/>
</dbReference>
<dbReference type="CDD" id="cd02440">
    <property type="entry name" value="AdoMet_MTases"/>
    <property type="match status" value="1"/>
</dbReference>
<dbReference type="PANTHER" id="PTHR43648">
    <property type="entry name" value="ELECTRON TRANSFER FLAVOPROTEIN BETA SUBUNIT LYSINE METHYLTRANSFERASE"/>
    <property type="match status" value="1"/>
</dbReference>
<evidence type="ECO:0000313" key="8">
    <source>
        <dbReference type="Proteomes" id="UP001621714"/>
    </source>
</evidence>
<dbReference type="SUPFAM" id="SSF53335">
    <property type="entry name" value="S-adenosyl-L-methionine-dependent methyltransferases"/>
    <property type="match status" value="1"/>
</dbReference>
<dbReference type="NCBIfam" id="TIGR00406">
    <property type="entry name" value="prmA"/>
    <property type="match status" value="1"/>
</dbReference>
<keyword evidence="7" id="KW-0687">Ribonucleoprotein</keyword>
<dbReference type="EMBL" id="JBANFI010000005">
    <property type="protein sequence ID" value="MFK7161319.1"/>
    <property type="molecule type" value="Genomic_DNA"/>
</dbReference>
<keyword evidence="5 6" id="KW-0949">S-adenosyl-L-methionine</keyword>
<evidence type="ECO:0000256" key="1">
    <source>
        <dbReference type="ARBA" id="ARBA00009741"/>
    </source>
</evidence>
<dbReference type="RefSeq" id="WP_405339901.1">
    <property type="nucleotide sequence ID" value="NZ_JBANFI010000005.1"/>
</dbReference>
<dbReference type="Pfam" id="PF06325">
    <property type="entry name" value="PrmA"/>
    <property type="match status" value="1"/>
</dbReference>
<dbReference type="InterPro" id="IPR004498">
    <property type="entry name" value="Ribosomal_PrmA_MeTrfase"/>
</dbReference>
<comment type="caution">
    <text evidence="7">The sequence shown here is derived from an EMBL/GenBank/DDBJ whole genome shotgun (WGS) entry which is preliminary data.</text>
</comment>
<comment type="similarity">
    <text evidence="1 6">Belongs to the methyltransferase superfamily. PrmA family.</text>
</comment>
<accession>A0ABW8PZJ6</accession>
<keyword evidence="8" id="KW-1185">Reference proteome</keyword>
<comment type="catalytic activity">
    <reaction evidence="6">
        <text>L-lysyl-[protein] + 3 S-adenosyl-L-methionine = N(6),N(6),N(6)-trimethyl-L-lysyl-[protein] + 3 S-adenosyl-L-homocysteine + 3 H(+)</text>
        <dbReference type="Rhea" id="RHEA:54192"/>
        <dbReference type="Rhea" id="RHEA-COMP:9752"/>
        <dbReference type="Rhea" id="RHEA-COMP:13826"/>
        <dbReference type="ChEBI" id="CHEBI:15378"/>
        <dbReference type="ChEBI" id="CHEBI:29969"/>
        <dbReference type="ChEBI" id="CHEBI:57856"/>
        <dbReference type="ChEBI" id="CHEBI:59789"/>
        <dbReference type="ChEBI" id="CHEBI:61961"/>
    </reaction>
</comment>